<keyword evidence="5 7" id="KW-0378">Hydrolase</keyword>
<dbReference type="InterPro" id="IPR020568">
    <property type="entry name" value="Ribosomal_Su5_D2-typ_SF"/>
</dbReference>
<dbReference type="AlphaFoldDB" id="A0A212KB84"/>
<evidence type="ECO:0000256" key="7">
    <source>
        <dbReference type="HAMAP-Rule" id="MF_00227"/>
    </source>
</evidence>
<accession>A0A212KB84</accession>
<dbReference type="HAMAP" id="MF_00227">
    <property type="entry name" value="RNase_P"/>
    <property type="match status" value="1"/>
</dbReference>
<keyword evidence="3 7" id="KW-0540">Nuclease</keyword>
<dbReference type="InterPro" id="IPR014721">
    <property type="entry name" value="Ribsml_uS5_D2-typ_fold_subgr"/>
</dbReference>
<evidence type="ECO:0000256" key="5">
    <source>
        <dbReference type="ARBA" id="ARBA00022801"/>
    </source>
</evidence>
<protein>
    <recommendedName>
        <fullName evidence="7 8">Ribonuclease P protein component</fullName>
        <shortName evidence="7">RNase P protein</shortName>
        <shortName evidence="7">RNaseP protein</shortName>
        <ecNumber evidence="7 8">3.1.26.5</ecNumber>
    </recommendedName>
    <alternativeName>
        <fullName evidence="7">Protein C5</fullName>
    </alternativeName>
</protein>
<dbReference type="RefSeq" id="WP_296952293.1">
    <property type="nucleotide sequence ID" value="NZ_LT599021.1"/>
</dbReference>
<dbReference type="GO" id="GO:0004526">
    <property type="term" value="F:ribonuclease P activity"/>
    <property type="evidence" value="ECO:0007669"/>
    <property type="project" value="UniProtKB-UniRule"/>
</dbReference>
<dbReference type="GO" id="GO:0030677">
    <property type="term" value="C:ribonuclease P complex"/>
    <property type="evidence" value="ECO:0007669"/>
    <property type="project" value="TreeGrafter"/>
</dbReference>
<name>A0A212KB84_9BACT</name>
<comment type="similarity">
    <text evidence="7">Belongs to the RnpA family.</text>
</comment>
<organism evidence="9">
    <name type="scientific">uncultured Dysgonomonas sp</name>
    <dbReference type="NCBI Taxonomy" id="206096"/>
    <lineage>
        <taxon>Bacteria</taxon>
        <taxon>Pseudomonadati</taxon>
        <taxon>Bacteroidota</taxon>
        <taxon>Bacteroidia</taxon>
        <taxon>Bacteroidales</taxon>
        <taxon>Dysgonomonadaceae</taxon>
        <taxon>Dysgonomonas</taxon>
        <taxon>environmental samples</taxon>
    </lineage>
</organism>
<dbReference type="EMBL" id="FLUL01000001">
    <property type="protein sequence ID" value="SBW08765.1"/>
    <property type="molecule type" value="Genomic_DNA"/>
</dbReference>
<comment type="catalytic activity">
    <reaction evidence="7">
        <text>Endonucleolytic cleavage of RNA, removing 5'-extranucleotides from tRNA precursor.</text>
        <dbReference type="EC" id="3.1.26.5"/>
    </reaction>
</comment>
<dbReference type="Pfam" id="PF00825">
    <property type="entry name" value="Ribonuclease_P"/>
    <property type="match status" value="1"/>
</dbReference>
<reference evidence="9" key="1">
    <citation type="submission" date="2016-04" db="EMBL/GenBank/DDBJ databases">
        <authorList>
            <person name="Evans L.H."/>
            <person name="Alamgir A."/>
            <person name="Owens N."/>
            <person name="Weber N.D."/>
            <person name="Virtaneva K."/>
            <person name="Barbian K."/>
            <person name="Babar A."/>
            <person name="Rosenke K."/>
        </authorList>
    </citation>
    <scope>NUCLEOTIDE SEQUENCE</scope>
    <source>
        <strain evidence="9">86-2</strain>
    </source>
</reference>
<dbReference type="EC" id="3.1.26.5" evidence="7 8"/>
<dbReference type="Gene3D" id="3.30.230.10">
    <property type="match status" value="1"/>
</dbReference>
<evidence type="ECO:0000256" key="2">
    <source>
        <dbReference type="ARBA" id="ARBA00022694"/>
    </source>
</evidence>
<comment type="function">
    <text evidence="1 7">RNaseP catalyzes the removal of the 5'-leader sequence from pre-tRNA to produce the mature 5'-terminus. It can also cleave other RNA substrates such as 4.5S RNA. The protein component plays an auxiliary but essential role in vivo by binding to the 5'-leader sequence and broadening the substrate specificity of the ribozyme.</text>
</comment>
<comment type="subunit">
    <text evidence="7">Consists of a catalytic RNA component (M1 or rnpB) and a protein subunit.</text>
</comment>
<sequence length="142" mass="16581">MTEAYSTDCKKTFSKQEKLCSTKAIENIFANGDSFVAYPLRVVYLFTDEDNKENQYASVMISVAKKKFKRAVKRNRVKRLIREAYRLNKSSLSELLQTHNKCLDIAFLYLKTELPTYVEIEKAMQKAQLLLSDKIRKIEQPE</sequence>
<dbReference type="PANTHER" id="PTHR33992:SF1">
    <property type="entry name" value="RIBONUCLEASE P PROTEIN COMPONENT"/>
    <property type="match status" value="1"/>
</dbReference>
<dbReference type="PROSITE" id="PS00648">
    <property type="entry name" value="RIBONUCLEASE_P"/>
    <property type="match status" value="1"/>
</dbReference>
<dbReference type="InterPro" id="IPR020539">
    <property type="entry name" value="RNase_P_CS"/>
</dbReference>
<dbReference type="NCBIfam" id="TIGR00188">
    <property type="entry name" value="rnpA"/>
    <property type="match status" value="1"/>
</dbReference>
<keyword evidence="2 7" id="KW-0819">tRNA processing</keyword>
<evidence type="ECO:0000256" key="4">
    <source>
        <dbReference type="ARBA" id="ARBA00022759"/>
    </source>
</evidence>
<dbReference type="GO" id="GO:0042781">
    <property type="term" value="F:3'-tRNA processing endoribonuclease activity"/>
    <property type="evidence" value="ECO:0007669"/>
    <property type="project" value="TreeGrafter"/>
</dbReference>
<dbReference type="InterPro" id="IPR000100">
    <property type="entry name" value="RNase_P"/>
</dbReference>
<evidence type="ECO:0000313" key="9">
    <source>
        <dbReference type="EMBL" id="SBW08765.1"/>
    </source>
</evidence>
<evidence type="ECO:0000256" key="3">
    <source>
        <dbReference type="ARBA" id="ARBA00022722"/>
    </source>
</evidence>
<keyword evidence="4 7" id="KW-0255">Endonuclease</keyword>
<dbReference type="SUPFAM" id="SSF54211">
    <property type="entry name" value="Ribosomal protein S5 domain 2-like"/>
    <property type="match status" value="1"/>
</dbReference>
<proteinExistence type="inferred from homology"/>
<evidence type="ECO:0000256" key="1">
    <source>
        <dbReference type="ARBA" id="ARBA00002663"/>
    </source>
</evidence>
<gene>
    <name evidence="7 9" type="primary">rnpA</name>
    <name evidence="9" type="ORF">KL86DYS2_13455</name>
</gene>
<keyword evidence="6 7" id="KW-0694">RNA-binding</keyword>
<dbReference type="GO" id="GO:0000049">
    <property type="term" value="F:tRNA binding"/>
    <property type="evidence" value="ECO:0007669"/>
    <property type="project" value="UniProtKB-UniRule"/>
</dbReference>
<dbReference type="GO" id="GO:0001682">
    <property type="term" value="P:tRNA 5'-leader removal"/>
    <property type="evidence" value="ECO:0007669"/>
    <property type="project" value="UniProtKB-UniRule"/>
</dbReference>
<dbReference type="PANTHER" id="PTHR33992">
    <property type="entry name" value="RIBONUCLEASE P PROTEIN COMPONENT"/>
    <property type="match status" value="1"/>
</dbReference>
<evidence type="ECO:0000256" key="8">
    <source>
        <dbReference type="NCBIfam" id="TIGR00188"/>
    </source>
</evidence>
<evidence type="ECO:0000256" key="6">
    <source>
        <dbReference type="ARBA" id="ARBA00022884"/>
    </source>
</evidence>